<proteinExistence type="predicted"/>
<evidence type="ECO:0000313" key="1">
    <source>
        <dbReference type="EMBL" id="JAH08298.1"/>
    </source>
</evidence>
<organism evidence="1">
    <name type="scientific">Anguilla anguilla</name>
    <name type="common">European freshwater eel</name>
    <name type="synonym">Muraena anguilla</name>
    <dbReference type="NCBI Taxonomy" id="7936"/>
    <lineage>
        <taxon>Eukaryota</taxon>
        <taxon>Metazoa</taxon>
        <taxon>Chordata</taxon>
        <taxon>Craniata</taxon>
        <taxon>Vertebrata</taxon>
        <taxon>Euteleostomi</taxon>
        <taxon>Actinopterygii</taxon>
        <taxon>Neopterygii</taxon>
        <taxon>Teleostei</taxon>
        <taxon>Anguilliformes</taxon>
        <taxon>Anguillidae</taxon>
        <taxon>Anguilla</taxon>
    </lineage>
</organism>
<name>A0A0E9PWS2_ANGAN</name>
<reference evidence="1" key="2">
    <citation type="journal article" date="2015" name="Fish Shellfish Immunol.">
        <title>Early steps in the European eel (Anguilla anguilla)-Vibrio vulnificus interaction in the gills: Role of the RtxA13 toxin.</title>
        <authorList>
            <person name="Callol A."/>
            <person name="Pajuelo D."/>
            <person name="Ebbesson L."/>
            <person name="Teles M."/>
            <person name="MacKenzie S."/>
            <person name="Amaro C."/>
        </authorList>
    </citation>
    <scope>NUCLEOTIDE SEQUENCE</scope>
</reference>
<accession>A0A0E9PWS2</accession>
<protein>
    <submittedName>
        <fullName evidence="1">Uncharacterized protein</fullName>
    </submittedName>
</protein>
<reference evidence="1" key="1">
    <citation type="submission" date="2014-11" db="EMBL/GenBank/DDBJ databases">
        <authorList>
            <person name="Amaro Gonzalez C."/>
        </authorList>
    </citation>
    <scope>NUCLEOTIDE SEQUENCE</scope>
</reference>
<dbReference type="AlphaFoldDB" id="A0A0E9PWS2"/>
<dbReference type="EMBL" id="GBXM01100279">
    <property type="protein sequence ID" value="JAH08298.1"/>
    <property type="molecule type" value="Transcribed_RNA"/>
</dbReference>
<sequence>MNVNKMIKLYECTPICTGSSLQLCFQNISYQDIINVTQENNTNYLHSFALPH</sequence>